<dbReference type="AlphaFoldDB" id="A0A845B050"/>
<feature type="domain" description="PilZ" evidence="1">
    <location>
        <begin position="127"/>
        <end position="213"/>
    </location>
</feature>
<evidence type="ECO:0000259" key="1">
    <source>
        <dbReference type="Pfam" id="PF07238"/>
    </source>
</evidence>
<dbReference type="RefSeq" id="WP_160756230.1">
    <property type="nucleotide sequence ID" value="NZ_WTYL01000002.1"/>
</dbReference>
<dbReference type="OrthoDB" id="7929489at2"/>
<proteinExistence type="predicted"/>
<sequence length="224" mass="25244">MGYEEIGGTLGVVQHQELPPAVALEERAAPRFTLLIRTAKLVCGRAEYLCVIRDVSAEGISVRLFHPLPPVEQLPADIDSRFVLEMQTGDRHPVRSIWEKPGEAGFQFLTPVDVEQMIRRSSRFPKRELRFAAELPVKLAISGAKYHAVLHNISQQGAMIETGEHLKIAQTMWIESRTMPDIEAKVRWRQGERYGLIFDTTFRIGDLAEIVHALQKRTSGPAHS</sequence>
<evidence type="ECO:0000313" key="2">
    <source>
        <dbReference type="EMBL" id="MXP44661.1"/>
    </source>
</evidence>
<accession>A0A845B050</accession>
<name>A0A845B050_9SPHN</name>
<gene>
    <name evidence="2" type="ORF">GRI65_09360</name>
</gene>
<dbReference type="Gene3D" id="2.40.10.220">
    <property type="entry name" value="predicted glycosyltransferase like domains"/>
    <property type="match status" value="1"/>
</dbReference>
<reference evidence="2 3" key="1">
    <citation type="submission" date="2019-12" db="EMBL/GenBank/DDBJ databases">
        <title>Genomic-based taxomic classification of the family Erythrobacteraceae.</title>
        <authorList>
            <person name="Xu L."/>
        </authorList>
    </citation>
    <scope>NUCLEOTIDE SEQUENCE [LARGE SCALE GENOMIC DNA]</scope>
    <source>
        <strain evidence="2 3">KCTC 42453</strain>
    </source>
</reference>
<comment type="caution">
    <text evidence="2">The sequence shown here is derived from an EMBL/GenBank/DDBJ whole genome shotgun (WGS) entry which is preliminary data.</text>
</comment>
<dbReference type="EMBL" id="WTYL01000002">
    <property type="protein sequence ID" value="MXP44661.1"/>
    <property type="molecule type" value="Genomic_DNA"/>
</dbReference>
<dbReference type="GO" id="GO:0035438">
    <property type="term" value="F:cyclic-di-GMP binding"/>
    <property type="evidence" value="ECO:0007669"/>
    <property type="project" value="InterPro"/>
</dbReference>
<dbReference type="SUPFAM" id="SSF141371">
    <property type="entry name" value="PilZ domain-like"/>
    <property type="match status" value="2"/>
</dbReference>
<protein>
    <submittedName>
        <fullName evidence="2">PilZ domain-containing protein</fullName>
    </submittedName>
</protein>
<evidence type="ECO:0000313" key="3">
    <source>
        <dbReference type="Proteomes" id="UP000431922"/>
    </source>
</evidence>
<keyword evidence="3" id="KW-1185">Reference proteome</keyword>
<feature type="domain" description="PilZ" evidence="1">
    <location>
        <begin position="27"/>
        <end position="117"/>
    </location>
</feature>
<dbReference type="Pfam" id="PF07238">
    <property type="entry name" value="PilZ"/>
    <property type="match status" value="2"/>
</dbReference>
<dbReference type="InterPro" id="IPR009875">
    <property type="entry name" value="PilZ_domain"/>
</dbReference>
<dbReference type="Proteomes" id="UP000431922">
    <property type="component" value="Unassembled WGS sequence"/>
</dbReference>
<organism evidence="2 3">
    <name type="scientific">Allopontixanthobacter sediminis</name>
    <dbReference type="NCBI Taxonomy" id="1689985"/>
    <lineage>
        <taxon>Bacteria</taxon>
        <taxon>Pseudomonadati</taxon>
        <taxon>Pseudomonadota</taxon>
        <taxon>Alphaproteobacteria</taxon>
        <taxon>Sphingomonadales</taxon>
        <taxon>Erythrobacteraceae</taxon>
        <taxon>Allopontixanthobacter</taxon>
    </lineage>
</organism>